<evidence type="ECO:0000313" key="5">
    <source>
        <dbReference type="EMBL" id="KAJ3602758.1"/>
    </source>
</evidence>
<dbReference type="InterPro" id="IPR015919">
    <property type="entry name" value="Cadherin-like_sf"/>
</dbReference>
<evidence type="ECO:0000256" key="1">
    <source>
        <dbReference type="ARBA" id="ARBA00004370"/>
    </source>
</evidence>
<evidence type="ECO:0000313" key="6">
    <source>
        <dbReference type="Proteomes" id="UP001148018"/>
    </source>
</evidence>
<evidence type="ECO:0000256" key="3">
    <source>
        <dbReference type="PROSITE-ProRule" id="PRU00043"/>
    </source>
</evidence>
<dbReference type="GO" id="GO:0016020">
    <property type="term" value="C:membrane"/>
    <property type="evidence" value="ECO:0007669"/>
    <property type="project" value="UniProtKB-SubCell"/>
</dbReference>
<dbReference type="Gene3D" id="2.60.40.60">
    <property type="entry name" value="Cadherins"/>
    <property type="match status" value="1"/>
</dbReference>
<dbReference type="InterPro" id="IPR002126">
    <property type="entry name" value="Cadherin-like_dom"/>
</dbReference>
<evidence type="ECO:0000256" key="2">
    <source>
        <dbReference type="ARBA" id="ARBA00023136"/>
    </source>
</evidence>
<organism evidence="5 6">
    <name type="scientific">Muraenolepis orangiensis</name>
    <name type="common">Patagonian moray cod</name>
    <dbReference type="NCBI Taxonomy" id="630683"/>
    <lineage>
        <taxon>Eukaryota</taxon>
        <taxon>Metazoa</taxon>
        <taxon>Chordata</taxon>
        <taxon>Craniata</taxon>
        <taxon>Vertebrata</taxon>
        <taxon>Euteleostomi</taxon>
        <taxon>Actinopterygii</taxon>
        <taxon>Neopterygii</taxon>
        <taxon>Teleostei</taxon>
        <taxon>Neoteleostei</taxon>
        <taxon>Acanthomorphata</taxon>
        <taxon>Zeiogadaria</taxon>
        <taxon>Gadariae</taxon>
        <taxon>Gadiformes</taxon>
        <taxon>Muraenolepidoidei</taxon>
        <taxon>Muraenolepididae</taxon>
        <taxon>Muraenolepis</taxon>
    </lineage>
</organism>
<accession>A0A9Q0ILV3</accession>
<dbReference type="GO" id="GO:0007156">
    <property type="term" value="P:homophilic cell adhesion via plasma membrane adhesion molecules"/>
    <property type="evidence" value="ECO:0007669"/>
    <property type="project" value="InterPro"/>
</dbReference>
<dbReference type="PROSITE" id="PS50268">
    <property type="entry name" value="CADHERIN_2"/>
    <property type="match status" value="1"/>
</dbReference>
<evidence type="ECO:0000259" key="4">
    <source>
        <dbReference type="PROSITE" id="PS50268"/>
    </source>
</evidence>
<keyword evidence="2" id="KW-0472">Membrane</keyword>
<name>A0A9Q0ILV3_9TELE</name>
<sequence>MYEAFHRHIGIKMDCEDATGPAATGRCFPLSSSSHRFSIDRSTDQESIFHIDPVSGAITLREILDSETAGWHNISVTAVEADAAHANNLSQIPLSFLCIGPQIQSTDTYDGSPTERITVAGGRGGGGSAHLFSVMRQIER</sequence>
<protein>
    <recommendedName>
        <fullName evidence="4">Cadherin domain-containing protein</fullName>
    </recommendedName>
</protein>
<reference evidence="5" key="1">
    <citation type="submission" date="2022-07" db="EMBL/GenBank/DDBJ databases">
        <title>Chromosome-level genome of Muraenolepis orangiensis.</title>
        <authorList>
            <person name="Kim J."/>
        </authorList>
    </citation>
    <scope>NUCLEOTIDE SEQUENCE</scope>
    <source>
        <strain evidence="5">KU_S4_2022</strain>
        <tissue evidence="5">Muscle</tissue>
    </source>
</reference>
<comment type="subcellular location">
    <subcellularLocation>
        <location evidence="1">Membrane</location>
    </subcellularLocation>
</comment>
<dbReference type="SUPFAM" id="SSF49313">
    <property type="entry name" value="Cadherin-like"/>
    <property type="match status" value="1"/>
</dbReference>
<gene>
    <name evidence="5" type="ORF">NHX12_030506</name>
</gene>
<feature type="domain" description="Cadherin" evidence="4">
    <location>
        <begin position="36"/>
        <end position="115"/>
    </location>
</feature>
<dbReference type="EMBL" id="JANIIK010000046">
    <property type="protein sequence ID" value="KAJ3602758.1"/>
    <property type="molecule type" value="Genomic_DNA"/>
</dbReference>
<dbReference type="CDD" id="cd11304">
    <property type="entry name" value="Cadherin_repeat"/>
    <property type="match status" value="1"/>
</dbReference>
<dbReference type="AlphaFoldDB" id="A0A9Q0ILV3"/>
<comment type="caution">
    <text evidence="5">The sequence shown here is derived from an EMBL/GenBank/DDBJ whole genome shotgun (WGS) entry which is preliminary data.</text>
</comment>
<keyword evidence="6" id="KW-1185">Reference proteome</keyword>
<dbReference type="Proteomes" id="UP001148018">
    <property type="component" value="Unassembled WGS sequence"/>
</dbReference>
<keyword evidence="3" id="KW-0106">Calcium</keyword>
<dbReference type="GO" id="GO:0005509">
    <property type="term" value="F:calcium ion binding"/>
    <property type="evidence" value="ECO:0007669"/>
    <property type="project" value="UniProtKB-UniRule"/>
</dbReference>
<proteinExistence type="predicted"/>